<evidence type="ECO:0000259" key="8">
    <source>
        <dbReference type="Pfam" id="PF20803"/>
    </source>
</evidence>
<keyword evidence="4" id="KW-0378">Hydrolase</keyword>
<dbReference type="Proteomes" id="UP000346198">
    <property type="component" value="Unassembled WGS sequence"/>
</dbReference>
<dbReference type="CDD" id="cd09725">
    <property type="entry name" value="Cas2_I_II_III"/>
    <property type="match status" value="1"/>
</dbReference>
<feature type="domain" description="Transcriptional repressor PaaX-like central Cas2-like" evidence="8">
    <location>
        <begin position="74"/>
        <end position="153"/>
    </location>
</feature>
<dbReference type="EMBL" id="CAAHFH010000002">
    <property type="protein sequence ID" value="VGO22571.1"/>
    <property type="molecule type" value="Genomic_DNA"/>
</dbReference>
<dbReference type="GO" id="GO:0043571">
    <property type="term" value="P:maintenance of CRISPR repeat elements"/>
    <property type="evidence" value="ECO:0007669"/>
    <property type="project" value="InterPro"/>
</dbReference>
<keyword evidence="10" id="KW-1185">Reference proteome</keyword>
<organism evidence="9 10">
    <name type="scientific">Pontiella sulfatireligans</name>
    <dbReference type="NCBI Taxonomy" id="2750658"/>
    <lineage>
        <taxon>Bacteria</taxon>
        <taxon>Pseudomonadati</taxon>
        <taxon>Kiritimatiellota</taxon>
        <taxon>Kiritimatiellia</taxon>
        <taxon>Kiritimatiellales</taxon>
        <taxon>Pontiellaceae</taxon>
        <taxon>Pontiella</taxon>
    </lineage>
</organism>
<feature type="domain" description="Transcriptional repressor PaaX-like C-terminal" evidence="7">
    <location>
        <begin position="196"/>
        <end position="241"/>
    </location>
</feature>
<dbReference type="PANTHER" id="PTHR30319:SF1">
    <property type="entry name" value="TRANSCRIPTIONAL REPRESSOR PAAX"/>
    <property type="match status" value="1"/>
</dbReference>
<dbReference type="Pfam" id="PF20803">
    <property type="entry name" value="PaaX_M"/>
    <property type="match status" value="1"/>
</dbReference>
<dbReference type="GO" id="GO:0006351">
    <property type="term" value="P:DNA-templated transcription"/>
    <property type="evidence" value="ECO:0007669"/>
    <property type="project" value="TreeGrafter"/>
</dbReference>
<sequence>MLDVLGDVAIHGAWAFLHNRTYPNRKALDQAIGRLSKQGLVVKRRGLDTPWLELTAGAEESMEAYFHPDKWWNTKWNGIWYLLVYDVPEADRPYRNVLRKFLRRQRMGCFQKSVWITPHDIRPQYADLEEAAAVEVFACLFEARTVLGMPAEKVVWESWDFDQLYDIQKRFCDVYAGNLEILDGLVSPSLDTLMRLAAEEVDAFRSAFVLDPLLPSQLLPCDYKGKEAFALHQKLTNQIRSKLMEVNPK</sequence>
<name>A0A6C2UTG3_9BACT</name>
<reference evidence="9 10" key="1">
    <citation type="submission" date="2019-04" db="EMBL/GenBank/DDBJ databases">
        <authorList>
            <person name="Van Vliet M D."/>
        </authorList>
    </citation>
    <scope>NUCLEOTIDE SEQUENCE [LARGE SCALE GENOMIC DNA]</scope>
    <source>
        <strain evidence="9 10">F21</strain>
    </source>
</reference>
<evidence type="ECO:0000256" key="3">
    <source>
        <dbReference type="ARBA" id="ARBA00022759"/>
    </source>
</evidence>
<dbReference type="InterPro" id="IPR013225">
    <property type="entry name" value="PaaX_C"/>
</dbReference>
<dbReference type="Gene3D" id="3.30.70.2650">
    <property type="match status" value="1"/>
</dbReference>
<dbReference type="SUPFAM" id="SSF143430">
    <property type="entry name" value="TTP0101/SSO1404-like"/>
    <property type="match status" value="1"/>
</dbReference>
<evidence type="ECO:0000256" key="2">
    <source>
        <dbReference type="ARBA" id="ARBA00022723"/>
    </source>
</evidence>
<accession>A0A6C2UTG3</accession>
<dbReference type="GO" id="GO:0004521">
    <property type="term" value="F:RNA endonuclease activity"/>
    <property type="evidence" value="ECO:0007669"/>
    <property type="project" value="InterPro"/>
</dbReference>
<keyword evidence="6" id="KW-0051">Antiviral defense</keyword>
<keyword evidence="2" id="KW-0479">Metal-binding</keyword>
<dbReference type="InterPro" id="IPR048846">
    <property type="entry name" value="PaaX-like_central"/>
</dbReference>
<keyword evidence="5" id="KW-0460">Magnesium</keyword>
<evidence type="ECO:0000313" key="9">
    <source>
        <dbReference type="EMBL" id="VGO22571.1"/>
    </source>
</evidence>
<evidence type="ECO:0000313" key="10">
    <source>
        <dbReference type="Proteomes" id="UP000346198"/>
    </source>
</evidence>
<evidence type="ECO:0000256" key="5">
    <source>
        <dbReference type="ARBA" id="ARBA00022842"/>
    </source>
</evidence>
<evidence type="ECO:0000256" key="4">
    <source>
        <dbReference type="ARBA" id="ARBA00022801"/>
    </source>
</evidence>
<dbReference type="InterPro" id="IPR021127">
    <property type="entry name" value="CRISPR_associated_Cas2"/>
</dbReference>
<evidence type="ECO:0000256" key="1">
    <source>
        <dbReference type="ARBA" id="ARBA00022722"/>
    </source>
</evidence>
<proteinExistence type="predicted"/>
<keyword evidence="3" id="KW-0255">Endonuclease</keyword>
<gene>
    <name evidence="9" type="ORF">SCARR_04656</name>
</gene>
<dbReference type="Pfam" id="PF08223">
    <property type="entry name" value="PaaX_C"/>
    <property type="match status" value="1"/>
</dbReference>
<keyword evidence="1" id="KW-0540">Nuclease</keyword>
<protein>
    <submittedName>
        <fullName evidence="9">Uncharacterized protein</fullName>
    </submittedName>
</protein>
<evidence type="ECO:0000259" key="7">
    <source>
        <dbReference type="Pfam" id="PF08223"/>
    </source>
</evidence>
<dbReference type="AlphaFoldDB" id="A0A6C2UTG3"/>
<dbReference type="PANTHER" id="PTHR30319">
    <property type="entry name" value="PHENYLACETIC ACID REGULATOR-RELATED TRANSCRIPTIONAL REPRESSOR"/>
    <property type="match status" value="1"/>
</dbReference>
<evidence type="ECO:0000256" key="6">
    <source>
        <dbReference type="ARBA" id="ARBA00023118"/>
    </source>
</evidence>